<dbReference type="Gene3D" id="3.40.50.2000">
    <property type="entry name" value="Glycogen Phosphorylase B"/>
    <property type="match status" value="2"/>
</dbReference>
<dbReference type="CDD" id="cd03801">
    <property type="entry name" value="GT4_PimA-like"/>
    <property type="match status" value="1"/>
</dbReference>
<accession>A0A5K7YIN3</accession>
<evidence type="ECO:0000313" key="3">
    <source>
        <dbReference type="Proteomes" id="UP000427906"/>
    </source>
</evidence>
<gene>
    <name evidence="2" type="ORF">DSCA_23230</name>
</gene>
<evidence type="ECO:0000313" key="2">
    <source>
        <dbReference type="EMBL" id="BBO68393.1"/>
    </source>
</evidence>
<protein>
    <recommendedName>
        <fullName evidence="1">Glycosyl transferase family 1 domain-containing protein</fullName>
    </recommendedName>
</protein>
<dbReference type="Pfam" id="PF00534">
    <property type="entry name" value="Glycos_transf_1"/>
    <property type="match status" value="1"/>
</dbReference>
<dbReference type="KEGG" id="dalk:DSCA_23230"/>
<proteinExistence type="predicted"/>
<dbReference type="InterPro" id="IPR001296">
    <property type="entry name" value="Glyco_trans_1"/>
</dbReference>
<dbReference type="PANTHER" id="PTHR46401:SF8">
    <property type="entry name" value="BLL6006 PROTEIN"/>
    <property type="match status" value="1"/>
</dbReference>
<name>A0A5K7YIN3_9BACT</name>
<dbReference type="GO" id="GO:0016757">
    <property type="term" value="F:glycosyltransferase activity"/>
    <property type="evidence" value="ECO:0007669"/>
    <property type="project" value="InterPro"/>
</dbReference>
<feature type="domain" description="Glycosyl transferase family 1" evidence="1">
    <location>
        <begin position="85"/>
        <end position="226"/>
    </location>
</feature>
<dbReference type="AlphaFoldDB" id="A0A5K7YIN3"/>
<sequence>MGYKVVMTNHGPEYDRQKWGPLARWVLRTGEYLGGKFSHEVIVISEIIENIVHKRCGKNANLIFNGVPIPEKRVETCHLDGIGVSKNNYFLAVARFVPEKGLHDLVKAFQHVQGEFKLVIAGDADHETAYSNHLKSLVQKDPRIKLTGYVNGEYLSQLYSNAALFVLPSYHEGLPIALLEAMSYGCPPLVSDIPANRAVDLDPRYYFPCGDVRALGKKLCSFIDRPISGVKRAAFQGIVADKYNWDVIAHQTLAVYEKLIL</sequence>
<organism evidence="2 3">
    <name type="scientific">Desulfosarcina alkanivorans</name>
    <dbReference type="NCBI Taxonomy" id="571177"/>
    <lineage>
        <taxon>Bacteria</taxon>
        <taxon>Pseudomonadati</taxon>
        <taxon>Thermodesulfobacteriota</taxon>
        <taxon>Desulfobacteria</taxon>
        <taxon>Desulfobacterales</taxon>
        <taxon>Desulfosarcinaceae</taxon>
        <taxon>Desulfosarcina</taxon>
    </lineage>
</organism>
<dbReference type="SUPFAM" id="SSF53756">
    <property type="entry name" value="UDP-Glycosyltransferase/glycogen phosphorylase"/>
    <property type="match status" value="1"/>
</dbReference>
<dbReference type="PANTHER" id="PTHR46401">
    <property type="entry name" value="GLYCOSYLTRANSFERASE WBBK-RELATED"/>
    <property type="match status" value="1"/>
</dbReference>
<reference evidence="2 3" key="1">
    <citation type="submission" date="2019-11" db="EMBL/GenBank/DDBJ databases">
        <title>Comparative genomics of hydrocarbon-degrading Desulfosarcina strains.</title>
        <authorList>
            <person name="Watanabe M."/>
            <person name="Kojima H."/>
            <person name="Fukui M."/>
        </authorList>
    </citation>
    <scope>NUCLEOTIDE SEQUENCE [LARGE SCALE GENOMIC DNA]</scope>
    <source>
        <strain evidence="2 3">PL12</strain>
    </source>
</reference>
<dbReference type="Proteomes" id="UP000427906">
    <property type="component" value="Chromosome"/>
</dbReference>
<keyword evidence="3" id="KW-1185">Reference proteome</keyword>
<dbReference type="EMBL" id="AP021874">
    <property type="protein sequence ID" value="BBO68393.1"/>
    <property type="molecule type" value="Genomic_DNA"/>
</dbReference>
<evidence type="ECO:0000259" key="1">
    <source>
        <dbReference type="Pfam" id="PF00534"/>
    </source>
</evidence>